<dbReference type="AlphaFoldDB" id="A0A1M4SCY8"/>
<dbReference type="STRING" id="1120975.SAMN02746064_00213"/>
<keyword evidence="2" id="KW-1185">Reference proteome</keyword>
<sequence>MLKMCVLEESKICDDCAKCKVCDLDVMKICDDCMDCLIGTDEDYMFVEIDGLPDIDDTVEFEQEKKHKFERWMHREH</sequence>
<protein>
    <submittedName>
        <fullName evidence="1">Uncharacterized protein</fullName>
    </submittedName>
</protein>
<gene>
    <name evidence="1" type="ORF">SAMN02746064_00213</name>
</gene>
<accession>A0A1M4SCY8</accession>
<name>A0A1M4SCY8_9FIRM</name>
<proteinExistence type="predicted"/>
<evidence type="ECO:0000313" key="1">
    <source>
        <dbReference type="EMBL" id="SHE30061.1"/>
    </source>
</evidence>
<reference evidence="1 2" key="1">
    <citation type="submission" date="2016-11" db="EMBL/GenBank/DDBJ databases">
        <authorList>
            <person name="Jaros S."/>
            <person name="Januszkiewicz K."/>
            <person name="Wedrychowicz H."/>
        </authorList>
    </citation>
    <scope>NUCLEOTIDE SEQUENCE [LARGE SCALE GENOMIC DNA]</scope>
    <source>
        <strain evidence="1 2">DSM 14828</strain>
    </source>
</reference>
<dbReference type="RefSeq" id="WP_073269209.1">
    <property type="nucleotide sequence ID" value="NZ_FQTU01000001.1"/>
</dbReference>
<evidence type="ECO:0000313" key="2">
    <source>
        <dbReference type="Proteomes" id="UP000184251"/>
    </source>
</evidence>
<dbReference type="Proteomes" id="UP000184251">
    <property type="component" value="Unassembled WGS sequence"/>
</dbReference>
<dbReference type="OrthoDB" id="1938377at2"/>
<organism evidence="1 2">
    <name type="scientific">Alkalibacter saccharofermentans DSM 14828</name>
    <dbReference type="NCBI Taxonomy" id="1120975"/>
    <lineage>
        <taxon>Bacteria</taxon>
        <taxon>Bacillati</taxon>
        <taxon>Bacillota</taxon>
        <taxon>Clostridia</taxon>
        <taxon>Eubacteriales</taxon>
        <taxon>Eubacteriaceae</taxon>
        <taxon>Alkalibacter</taxon>
    </lineage>
</organism>
<dbReference type="EMBL" id="FQTU01000001">
    <property type="protein sequence ID" value="SHE30061.1"/>
    <property type="molecule type" value="Genomic_DNA"/>
</dbReference>